<dbReference type="EMBL" id="PGGC01000005">
    <property type="protein sequence ID" value="PJG60688.1"/>
    <property type="molecule type" value="Genomic_DNA"/>
</dbReference>
<feature type="transmembrane region" description="Helical" evidence="1">
    <location>
        <begin position="21"/>
        <end position="41"/>
    </location>
</feature>
<protein>
    <submittedName>
        <fullName evidence="2">DUF1523 domain-containing protein</fullName>
    </submittedName>
</protein>
<evidence type="ECO:0000313" key="2">
    <source>
        <dbReference type="EMBL" id="PJG60688.1"/>
    </source>
</evidence>
<keyword evidence="1" id="KW-0472">Membrane</keyword>
<dbReference type="AlphaFoldDB" id="A0A2H9U9J6"/>
<sequence>MVEARHRPSREDIMSLRFKKPAFITLGLIALLSGLWLDYYLPEHTIATITGVEVKRTDKDGPINQKNPADGPTTDVYYIYTERTGEKIRVFRNEDTGWSWPFYFKFNAADVQAKAKSMEFEKRLAIMTSYGWRVNMFSWFPNVTKIESTEPDASTWSFFRWFWFGIWALAMGKAAVAIWRYFERLEDEQ</sequence>
<name>A0A2H9U9J6_9GAMM</name>
<accession>A0A2H9U9J6</accession>
<keyword evidence="1" id="KW-0812">Transmembrane</keyword>
<dbReference type="Pfam" id="PF07509">
    <property type="entry name" value="DUF1523"/>
    <property type="match status" value="1"/>
</dbReference>
<organism evidence="2 3">
    <name type="scientific">Aeromonas cavernicola</name>
    <dbReference type="NCBI Taxonomy" id="1006623"/>
    <lineage>
        <taxon>Bacteria</taxon>
        <taxon>Pseudomonadati</taxon>
        <taxon>Pseudomonadota</taxon>
        <taxon>Gammaproteobacteria</taxon>
        <taxon>Aeromonadales</taxon>
        <taxon>Aeromonadaceae</taxon>
        <taxon>Aeromonas</taxon>
    </lineage>
</organism>
<gene>
    <name evidence="2" type="ORF">CUC53_00850</name>
</gene>
<keyword evidence="3" id="KW-1185">Reference proteome</keyword>
<feature type="transmembrane region" description="Helical" evidence="1">
    <location>
        <begin position="161"/>
        <end position="182"/>
    </location>
</feature>
<proteinExistence type="predicted"/>
<dbReference type="InterPro" id="IPR011088">
    <property type="entry name" value="Phage_phiNM3_A0EWY4"/>
</dbReference>
<keyword evidence="1" id="KW-1133">Transmembrane helix</keyword>
<evidence type="ECO:0000313" key="3">
    <source>
        <dbReference type="Proteomes" id="UP000235861"/>
    </source>
</evidence>
<reference evidence="2 3" key="1">
    <citation type="submission" date="2017-11" db="EMBL/GenBank/DDBJ databases">
        <title>Draft genome sequence of environmental isolate Aeromonas cavernicola sp. nov. MDC 2508.</title>
        <authorList>
            <person name="Colston S.M."/>
            <person name="Navarro A."/>
            <person name="Martinez-Murcia A.J."/>
            <person name="Graf J."/>
        </authorList>
    </citation>
    <scope>NUCLEOTIDE SEQUENCE [LARGE SCALE GENOMIC DNA]</scope>
    <source>
        <strain evidence="2 3">MDC 2508</strain>
    </source>
</reference>
<evidence type="ECO:0000256" key="1">
    <source>
        <dbReference type="SAM" id="Phobius"/>
    </source>
</evidence>
<dbReference type="OrthoDB" id="5354324at2"/>
<dbReference type="Proteomes" id="UP000235861">
    <property type="component" value="Unassembled WGS sequence"/>
</dbReference>
<comment type="caution">
    <text evidence="2">The sequence shown here is derived from an EMBL/GenBank/DDBJ whole genome shotgun (WGS) entry which is preliminary data.</text>
</comment>